<dbReference type="Proteomes" id="UP000003805">
    <property type="component" value="Unassembled WGS sequence"/>
</dbReference>
<dbReference type="SUPFAM" id="SSF158446">
    <property type="entry name" value="IVS-encoded protein-like"/>
    <property type="match status" value="1"/>
</dbReference>
<organism evidence="1 2">
    <name type="scientific">Segatella oris C735</name>
    <dbReference type="NCBI Taxonomy" id="563008"/>
    <lineage>
        <taxon>Bacteria</taxon>
        <taxon>Pseudomonadati</taxon>
        <taxon>Bacteroidota</taxon>
        <taxon>Bacteroidia</taxon>
        <taxon>Bacteroidales</taxon>
        <taxon>Prevotellaceae</taxon>
        <taxon>Segatella</taxon>
    </lineage>
</organism>
<accession>D7NDW9</accession>
<dbReference type="PANTHER" id="PTHR38471:SF2">
    <property type="entry name" value="FOUR HELIX BUNDLE PROTEIN"/>
    <property type="match status" value="1"/>
</dbReference>
<dbReference type="InterPro" id="IPR036583">
    <property type="entry name" value="23S_rRNA_IVS_sf"/>
</dbReference>
<reference evidence="1 2" key="1">
    <citation type="submission" date="2010-02" db="EMBL/GenBank/DDBJ databases">
        <title>The Genome Sequence of Prevotella oris strain C735.</title>
        <authorList>
            <consortium name="The Broad Institute Genome Sequencing Platform"/>
            <person name="Ward D."/>
            <person name="Feldgarden M."/>
            <person name="Earl A."/>
            <person name="Young S.K."/>
            <person name="Zeng Q."/>
            <person name="Koehrsen M."/>
            <person name="Alvarado L."/>
            <person name="Berlin A."/>
            <person name="Bochicchio J."/>
            <person name="Borenstein D."/>
            <person name="Chapman S.B."/>
            <person name="Chen Z."/>
            <person name="Engels R."/>
            <person name="Freedman E."/>
            <person name="Gellesch M."/>
            <person name="Goldberg J."/>
            <person name="Griggs A."/>
            <person name="Gujja S."/>
            <person name="Heilman E."/>
            <person name="Heiman D."/>
            <person name="Hepburn T."/>
            <person name="Howarth C."/>
            <person name="Jen D."/>
            <person name="Larson L."/>
            <person name="Mehta T."/>
            <person name="Park D."/>
            <person name="Pearson M."/>
            <person name="Roberts A."/>
            <person name="Saif S."/>
            <person name="Shea T."/>
            <person name="Shenoy N."/>
            <person name="Sisk P."/>
            <person name="Stolte C."/>
            <person name="Sykes S."/>
            <person name="Thomson T."/>
            <person name="Walk T."/>
            <person name="White J."/>
            <person name="Yandava C."/>
            <person name="Sibley C.D."/>
            <person name="Field T.R."/>
            <person name="Grinwis M."/>
            <person name="Eshaghurshan C.S."/>
            <person name="Surette M.G."/>
            <person name="Haas B."/>
            <person name="Nusbaum C."/>
            <person name="Birren B."/>
        </authorList>
    </citation>
    <scope>NUCLEOTIDE SEQUENCE [LARGE SCALE GENOMIC DNA]</scope>
    <source>
        <strain evidence="1 2">C735</strain>
    </source>
</reference>
<proteinExistence type="predicted"/>
<dbReference type="Gene3D" id="1.20.1440.60">
    <property type="entry name" value="23S rRNA-intervening sequence"/>
    <property type="match status" value="1"/>
</dbReference>
<dbReference type="NCBIfam" id="TIGR02436">
    <property type="entry name" value="four helix bundle protein"/>
    <property type="match status" value="1"/>
</dbReference>
<dbReference type="AlphaFoldDB" id="D7NDW9"/>
<evidence type="ECO:0000313" key="2">
    <source>
        <dbReference type="Proteomes" id="UP000003805"/>
    </source>
</evidence>
<dbReference type="RefSeq" id="WP_004378028.1">
    <property type="nucleotide sequence ID" value="NZ_GL349569.1"/>
</dbReference>
<name>D7NDW9_9BACT</name>
<dbReference type="EMBL" id="GL349569">
    <property type="protein sequence ID" value="EFI48116.1"/>
    <property type="molecule type" value="Genomic_DNA"/>
</dbReference>
<dbReference type="PANTHER" id="PTHR38471">
    <property type="entry name" value="FOUR HELIX BUNDLE PROTEIN"/>
    <property type="match status" value="1"/>
</dbReference>
<sequence>MSIFGQNIQDKCMHFAVRIVNLCHFLTEEKHEFNISNQVFRSGTSIGANIAEAQCAISKKDFINKVYIALKENNETIYWLELLYKTHYIVKKQYDSIYTDADELRRLLVSITKTARKNEENNCSIAENK</sequence>
<dbReference type="Pfam" id="PF05635">
    <property type="entry name" value="23S_rRNA_IVP"/>
    <property type="match status" value="1"/>
</dbReference>
<gene>
    <name evidence="1" type="ORF">HMPREF0665_01743</name>
</gene>
<dbReference type="InterPro" id="IPR012657">
    <property type="entry name" value="23S_rRNA-intervening_sequence"/>
</dbReference>
<keyword evidence="2" id="KW-1185">Reference proteome</keyword>
<evidence type="ECO:0008006" key="3">
    <source>
        <dbReference type="Google" id="ProtNLM"/>
    </source>
</evidence>
<dbReference type="HOGENOM" id="CLU_129874_2_0_10"/>
<protein>
    <recommendedName>
        <fullName evidence="3">Four helix bundle protein</fullName>
    </recommendedName>
</protein>
<evidence type="ECO:0000313" key="1">
    <source>
        <dbReference type="EMBL" id="EFI48116.1"/>
    </source>
</evidence>
<dbReference type="eggNOG" id="ENOG5032RWC">
    <property type="taxonomic scope" value="Bacteria"/>
</dbReference>
<dbReference type="PIRSF" id="PIRSF035652">
    <property type="entry name" value="CHP02436"/>
    <property type="match status" value="1"/>
</dbReference>